<keyword evidence="1" id="KW-0175">Coiled coil</keyword>
<evidence type="ECO:0000313" key="3">
    <source>
        <dbReference type="Proteomes" id="UP000260812"/>
    </source>
</evidence>
<protein>
    <submittedName>
        <fullName evidence="2">Uncharacterized protein</fullName>
    </submittedName>
</protein>
<evidence type="ECO:0000256" key="1">
    <source>
        <dbReference type="SAM" id="Coils"/>
    </source>
</evidence>
<proteinExistence type="predicted"/>
<keyword evidence="3" id="KW-1185">Reference proteome</keyword>
<dbReference type="RefSeq" id="WP_117545690.1">
    <property type="nucleotide sequence ID" value="NZ_QVLV01000029.1"/>
</dbReference>
<dbReference type="EMBL" id="QVLV01000029">
    <property type="protein sequence ID" value="RGE56161.1"/>
    <property type="molecule type" value="Genomic_DNA"/>
</dbReference>
<dbReference type="Proteomes" id="UP000260812">
    <property type="component" value="Unassembled WGS sequence"/>
</dbReference>
<dbReference type="GeneID" id="97990155"/>
<dbReference type="AlphaFoldDB" id="A0A3E3HWF6"/>
<accession>A0A3E3HWF6</accession>
<feature type="coiled-coil region" evidence="1">
    <location>
        <begin position="4"/>
        <end position="31"/>
    </location>
</feature>
<name>A0A3E3HWF6_9FIRM</name>
<evidence type="ECO:0000313" key="2">
    <source>
        <dbReference type="EMBL" id="RGE56161.1"/>
    </source>
</evidence>
<sequence>MKKTERLELENKVLKNMLENIQCEIEQYYQKEYEDRLDPHRLLGRIQQTSGSFEDRMEYANKFGYLEYSPVRKENDPVAGEQNGAIK</sequence>
<organism evidence="2 3">
    <name type="scientific">Eisenbergiella massiliensis</name>
    <dbReference type="NCBI Taxonomy" id="1720294"/>
    <lineage>
        <taxon>Bacteria</taxon>
        <taxon>Bacillati</taxon>
        <taxon>Bacillota</taxon>
        <taxon>Clostridia</taxon>
        <taxon>Lachnospirales</taxon>
        <taxon>Lachnospiraceae</taxon>
        <taxon>Eisenbergiella</taxon>
    </lineage>
</organism>
<gene>
    <name evidence="2" type="ORF">DXC51_25695</name>
</gene>
<comment type="caution">
    <text evidence="2">The sequence shown here is derived from an EMBL/GenBank/DDBJ whole genome shotgun (WGS) entry which is preliminary data.</text>
</comment>
<reference evidence="2" key="1">
    <citation type="submission" date="2018-08" db="EMBL/GenBank/DDBJ databases">
        <title>A genome reference for cultivated species of the human gut microbiota.</title>
        <authorList>
            <person name="Zou Y."/>
            <person name="Xue W."/>
            <person name="Luo G."/>
        </authorList>
    </citation>
    <scope>NUCLEOTIDE SEQUENCE [LARGE SCALE GENOMIC DNA]</scope>
    <source>
        <strain evidence="2">TF05-5AC</strain>
    </source>
</reference>